<sequence>MEHAKVEVINHIERINAYYTGFRLAPSSVHFPETPYVKASVNPKKRKRKQIPVTVTLPPKELLAVLELAREHCQHDITSSIPSYILCAQEIPFSNIDVEFNALDEVYSNHTDQDDVYEYKKTLFILPRHSAFFLGDVFKMPPMPNNFRVIVMDPPWENKTVSRGATYKTMPHTQLSKIDVPSLAHPDGCLLAIWVTNKPSYTSYIVDELLPSWGFSYAQTWHWLKVSADGNTVTPLQSMHKLPFEKVILATRGNMAASIDPKIIVSIPLRHSWKPPLEPFLSDLVHDKDAKLEIFARELRHNWTSVGNEVLKFQEMSYFELKE</sequence>
<dbReference type="EMBL" id="VJMJ01000122">
    <property type="protein sequence ID" value="KAF0733464.1"/>
    <property type="molecule type" value="Genomic_DNA"/>
</dbReference>
<dbReference type="Pfam" id="PF05063">
    <property type="entry name" value="MT-A70"/>
    <property type="match status" value="1"/>
</dbReference>
<dbReference type="GO" id="GO:0005634">
    <property type="term" value="C:nucleus"/>
    <property type="evidence" value="ECO:0007669"/>
    <property type="project" value="TreeGrafter"/>
</dbReference>
<dbReference type="GO" id="GO:0008168">
    <property type="term" value="F:methyltransferase activity"/>
    <property type="evidence" value="ECO:0007669"/>
    <property type="project" value="TreeGrafter"/>
</dbReference>
<evidence type="ECO:0000256" key="1">
    <source>
        <dbReference type="PROSITE-ProRule" id="PRU00489"/>
    </source>
</evidence>
<evidence type="ECO:0000313" key="2">
    <source>
        <dbReference type="EMBL" id="KAF0733464.1"/>
    </source>
</evidence>
<organism evidence="2 3">
    <name type="scientific">Aphanomyces euteiches</name>
    <dbReference type="NCBI Taxonomy" id="100861"/>
    <lineage>
        <taxon>Eukaryota</taxon>
        <taxon>Sar</taxon>
        <taxon>Stramenopiles</taxon>
        <taxon>Oomycota</taxon>
        <taxon>Saprolegniomycetes</taxon>
        <taxon>Saprolegniales</taxon>
        <taxon>Verrucalvaceae</taxon>
        <taxon>Aphanomyces</taxon>
    </lineage>
</organism>
<dbReference type="PROSITE" id="PS51143">
    <property type="entry name" value="MT_A70"/>
    <property type="match status" value="1"/>
</dbReference>
<gene>
    <name evidence="2" type="ORF">Ae201684_009708</name>
</gene>
<evidence type="ECO:0000313" key="3">
    <source>
        <dbReference type="Proteomes" id="UP000481153"/>
    </source>
</evidence>
<evidence type="ECO:0008006" key="4">
    <source>
        <dbReference type="Google" id="ProtNLM"/>
    </source>
</evidence>
<dbReference type="VEuPathDB" id="FungiDB:AeMF1_012404"/>
<proteinExistence type="inferred from homology"/>
<protein>
    <recommendedName>
        <fullName evidence="4">Methyltransferase-like protein 4</fullName>
    </recommendedName>
</protein>
<dbReference type="InterPro" id="IPR007757">
    <property type="entry name" value="MT-A70-like"/>
</dbReference>
<dbReference type="AlphaFoldDB" id="A0A6G0X0U8"/>
<dbReference type="InterPro" id="IPR029063">
    <property type="entry name" value="SAM-dependent_MTases_sf"/>
</dbReference>
<accession>A0A6G0X0U8</accession>
<dbReference type="SUPFAM" id="SSF53335">
    <property type="entry name" value="S-adenosyl-L-methionine-dependent methyltransferases"/>
    <property type="match status" value="1"/>
</dbReference>
<dbReference type="PANTHER" id="PTHR12829:SF4">
    <property type="entry name" value="N(6)-ADENINE-SPECIFIC METHYLTRANSFERASE METTL4"/>
    <property type="match status" value="1"/>
</dbReference>
<comment type="similarity">
    <text evidence="1">Belongs to the MT-A70-like family.</text>
</comment>
<keyword evidence="3" id="KW-1185">Reference proteome</keyword>
<name>A0A6G0X0U8_9STRA</name>
<dbReference type="PANTHER" id="PTHR12829">
    <property type="entry name" value="N6-ADENOSINE-METHYLTRANSFERASE"/>
    <property type="match status" value="1"/>
</dbReference>
<comment type="caution">
    <text evidence="2">The sequence shown here is derived from an EMBL/GenBank/DDBJ whole genome shotgun (WGS) entry which is preliminary data.</text>
</comment>
<reference evidence="2 3" key="1">
    <citation type="submission" date="2019-07" db="EMBL/GenBank/DDBJ databases">
        <title>Genomics analysis of Aphanomyces spp. identifies a new class of oomycete effector associated with host adaptation.</title>
        <authorList>
            <person name="Gaulin E."/>
        </authorList>
    </citation>
    <scope>NUCLEOTIDE SEQUENCE [LARGE SCALE GENOMIC DNA]</scope>
    <source>
        <strain evidence="2 3">ATCC 201684</strain>
    </source>
</reference>
<dbReference type="Proteomes" id="UP000481153">
    <property type="component" value="Unassembled WGS sequence"/>
</dbReference>